<dbReference type="PANTHER" id="PTHR43483:SF3">
    <property type="entry name" value="MEMBRANE TRANSPORTER PROTEIN HI_0806-RELATED"/>
    <property type="match status" value="1"/>
</dbReference>
<accession>A0A376BMP3</accession>
<dbReference type="OrthoDB" id="457670at2"/>
<keyword evidence="4 5" id="KW-0472">Membrane</keyword>
<evidence type="ECO:0000256" key="4">
    <source>
        <dbReference type="ARBA" id="ARBA00023136"/>
    </source>
</evidence>
<feature type="transmembrane region" description="Helical" evidence="5">
    <location>
        <begin position="141"/>
        <end position="164"/>
    </location>
</feature>
<evidence type="ECO:0000313" key="7">
    <source>
        <dbReference type="Proteomes" id="UP000254209"/>
    </source>
</evidence>
<dbReference type="GO" id="GO:0005886">
    <property type="term" value="C:plasma membrane"/>
    <property type="evidence" value="ECO:0007669"/>
    <property type="project" value="UniProtKB-SubCell"/>
</dbReference>
<keyword evidence="3 5" id="KW-1133">Transmembrane helix</keyword>
<dbReference type="RefSeq" id="WP_034294237.1">
    <property type="nucleotide sequence ID" value="NZ_CP091519.2"/>
</dbReference>
<dbReference type="STRING" id="1120980.GCA_000745955_01913"/>
<evidence type="ECO:0000256" key="3">
    <source>
        <dbReference type="ARBA" id="ARBA00022989"/>
    </source>
</evidence>
<feature type="transmembrane region" description="Helical" evidence="5">
    <location>
        <begin position="52"/>
        <end position="71"/>
    </location>
</feature>
<proteinExistence type="inferred from homology"/>
<organism evidence="6 7">
    <name type="scientific">Alysiella crassa</name>
    <dbReference type="NCBI Taxonomy" id="153491"/>
    <lineage>
        <taxon>Bacteria</taxon>
        <taxon>Pseudomonadati</taxon>
        <taxon>Pseudomonadota</taxon>
        <taxon>Betaproteobacteria</taxon>
        <taxon>Neisseriales</taxon>
        <taxon>Neisseriaceae</taxon>
        <taxon>Alysiella</taxon>
    </lineage>
</organism>
<evidence type="ECO:0000256" key="2">
    <source>
        <dbReference type="ARBA" id="ARBA00022692"/>
    </source>
</evidence>
<feature type="transmembrane region" description="Helical" evidence="5">
    <location>
        <begin position="83"/>
        <end position="102"/>
    </location>
</feature>
<feature type="transmembrane region" description="Helical" evidence="5">
    <location>
        <begin position="7"/>
        <end position="40"/>
    </location>
</feature>
<dbReference type="PANTHER" id="PTHR43483">
    <property type="entry name" value="MEMBRANE TRANSPORTER PROTEIN HI_0806-RELATED"/>
    <property type="match status" value="1"/>
</dbReference>
<dbReference type="InterPro" id="IPR002781">
    <property type="entry name" value="TM_pro_TauE-like"/>
</dbReference>
<evidence type="ECO:0000256" key="1">
    <source>
        <dbReference type="ARBA" id="ARBA00004141"/>
    </source>
</evidence>
<feature type="transmembrane region" description="Helical" evidence="5">
    <location>
        <begin position="212"/>
        <end position="235"/>
    </location>
</feature>
<evidence type="ECO:0000313" key="6">
    <source>
        <dbReference type="EMBL" id="SSY71052.1"/>
    </source>
</evidence>
<comment type="similarity">
    <text evidence="5">Belongs to the 4-toluene sulfonate uptake permease (TSUP) (TC 2.A.102) family.</text>
</comment>
<gene>
    <name evidence="6" type="ORF">NCTC10283_01183</name>
</gene>
<dbReference type="AlphaFoldDB" id="A0A376BMP3"/>
<keyword evidence="5" id="KW-1003">Cell membrane</keyword>
<reference evidence="6 7" key="1">
    <citation type="submission" date="2018-06" db="EMBL/GenBank/DDBJ databases">
        <authorList>
            <consortium name="Pathogen Informatics"/>
            <person name="Doyle S."/>
        </authorList>
    </citation>
    <scope>NUCLEOTIDE SEQUENCE [LARGE SCALE GENOMIC DNA]</scope>
    <source>
        <strain evidence="6 7">NCTC10283</strain>
    </source>
</reference>
<feature type="transmembrane region" description="Helical" evidence="5">
    <location>
        <begin position="176"/>
        <end position="200"/>
    </location>
</feature>
<sequence>MWSIEILLPLIVAGLSAGFIAGLLGLGGGTVIVPIMLWFLARLDVGGVYTQHLALGTSFAVMIFTTLMSAWSQHKRGAVNWHIVKYLSPAMIVGSLLGAWLTQFLPMMFLQIFFIGFLYAMSAQMLLKLKPKPTRQLPQPAGLFGSGSLIGMLSSWAGVGGGALSVPFMTYCNVPIHVAIGTSAALAWGLSFSGVVGYIWSGWSVAGLPDGAWGFVYAPVVLILAACTMSMAPLGVKVAHKLPADKLKIAMGIFLFLIASQMAWKLLA</sequence>
<dbReference type="EMBL" id="UFSO01000002">
    <property type="protein sequence ID" value="SSY71052.1"/>
    <property type="molecule type" value="Genomic_DNA"/>
</dbReference>
<dbReference type="Proteomes" id="UP000254209">
    <property type="component" value="Unassembled WGS sequence"/>
</dbReference>
<keyword evidence="2 5" id="KW-0812">Transmembrane</keyword>
<protein>
    <recommendedName>
        <fullName evidence="5">Probable membrane transporter protein</fullName>
    </recommendedName>
</protein>
<keyword evidence="7" id="KW-1185">Reference proteome</keyword>
<evidence type="ECO:0000256" key="5">
    <source>
        <dbReference type="RuleBase" id="RU363041"/>
    </source>
</evidence>
<comment type="subcellular location">
    <subcellularLocation>
        <location evidence="5">Cell membrane</location>
        <topology evidence="5">Multi-pass membrane protein</topology>
    </subcellularLocation>
    <subcellularLocation>
        <location evidence="1">Membrane</location>
        <topology evidence="1">Multi-pass membrane protein</topology>
    </subcellularLocation>
</comment>
<feature type="transmembrane region" description="Helical" evidence="5">
    <location>
        <begin position="108"/>
        <end position="129"/>
    </location>
</feature>
<name>A0A376BMP3_9NEIS</name>
<feature type="transmembrane region" description="Helical" evidence="5">
    <location>
        <begin position="247"/>
        <end position="267"/>
    </location>
</feature>
<dbReference type="Pfam" id="PF01925">
    <property type="entry name" value="TauE"/>
    <property type="match status" value="1"/>
</dbReference>